<evidence type="ECO:0000256" key="1">
    <source>
        <dbReference type="SAM" id="MobiDB-lite"/>
    </source>
</evidence>
<gene>
    <name evidence="2" type="ORF">BRAFLDRAFT_82462</name>
</gene>
<reference evidence="2" key="1">
    <citation type="journal article" date="2008" name="Nature">
        <title>The amphioxus genome and the evolution of the chordate karyotype.</title>
        <authorList>
            <consortium name="US DOE Joint Genome Institute (JGI-PGF)"/>
            <person name="Putnam N.H."/>
            <person name="Butts T."/>
            <person name="Ferrier D.E.K."/>
            <person name="Furlong R.F."/>
            <person name="Hellsten U."/>
            <person name="Kawashima T."/>
            <person name="Robinson-Rechavi M."/>
            <person name="Shoguchi E."/>
            <person name="Terry A."/>
            <person name="Yu J.-K."/>
            <person name="Benito-Gutierrez E.L."/>
            <person name="Dubchak I."/>
            <person name="Garcia-Fernandez J."/>
            <person name="Gibson-Brown J.J."/>
            <person name="Grigoriev I.V."/>
            <person name="Horton A.C."/>
            <person name="de Jong P.J."/>
            <person name="Jurka J."/>
            <person name="Kapitonov V.V."/>
            <person name="Kohara Y."/>
            <person name="Kuroki Y."/>
            <person name="Lindquist E."/>
            <person name="Lucas S."/>
            <person name="Osoegawa K."/>
            <person name="Pennacchio L.A."/>
            <person name="Salamov A.A."/>
            <person name="Satou Y."/>
            <person name="Sauka-Spengler T."/>
            <person name="Schmutz J."/>
            <person name="Shin-I T."/>
            <person name="Toyoda A."/>
            <person name="Bronner-Fraser M."/>
            <person name="Fujiyama A."/>
            <person name="Holland L.Z."/>
            <person name="Holland P.W.H."/>
            <person name="Satoh N."/>
            <person name="Rokhsar D.S."/>
        </authorList>
    </citation>
    <scope>NUCLEOTIDE SEQUENCE [LARGE SCALE GENOMIC DNA]</scope>
    <source>
        <strain evidence="2">S238N-H82</strain>
        <tissue evidence="2">Testes</tissue>
    </source>
</reference>
<protein>
    <submittedName>
        <fullName evidence="2">Uncharacterized protein</fullName>
    </submittedName>
</protein>
<evidence type="ECO:0000313" key="2">
    <source>
        <dbReference type="EMBL" id="EEN62831.1"/>
    </source>
</evidence>
<dbReference type="InParanoid" id="C3YAT3"/>
<feature type="compositionally biased region" description="Basic residues" evidence="1">
    <location>
        <begin position="1"/>
        <end position="14"/>
    </location>
</feature>
<accession>C3YAT3</accession>
<organism>
    <name type="scientific">Branchiostoma floridae</name>
    <name type="common">Florida lancelet</name>
    <name type="synonym">Amphioxus</name>
    <dbReference type="NCBI Taxonomy" id="7739"/>
    <lineage>
        <taxon>Eukaryota</taxon>
        <taxon>Metazoa</taxon>
        <taxon>Chordata</taxon>
        <taxon>Cephalochordata</taxon>
        <taxon>Leptocardii</taxon>
        <taxon>Amphioxiformes</taxon>
        <taxon>Branchiostomatidae</taxon>
        <taxon>Branchiostoma</taxon>
    </lineage>
</organism>
<feature type="compositionally biased region" description="Basic and acidic residues" evidence="1">
    <location>
        <begin position="23"/>
        <end position="34"/>
    </location>
</feature>
<dbReference type="EMBL" id="GG666494">
    <property type="protein sequence ID" value="EEN62831.1"/>
    <property type="molecule type" value="Genomic_DNA"/>
</dbReference>
<sequence length="165" mass="18647">MPQKKKVSDKRHMFKMGDTPWNKGEKVPHAERADPPTYQRPTEEQYNLMVNTGRDGEPILDLARIAVEPSRPPLLRPKREACSKIDRILGTQGDEGDESADQDTIAGYRIWLAEAAIRACATSQREHDTRVPEPGKPVCKELVRLSRQREVKRGLVTSEVFVCTA</sequence>
<dbReference type="AlphaFoldDB" id="C3YAT3"/>
<feature type="non-terminal residue" evidence="2">
    <location>
        <position position="165"/>
    </location>
</feature>
<proteinExistence type="predicted"/>
<name>C3YAT3_BRAFL</name>
<feature type="region of interest" description="Disordered" evidence="1">
    <location>
        <begin position="1"/>
        <end position="43"/>
    </location>
</feature>